<dbReference type="Proteomes" id="UP000015105">
    <property type="component" value="Chromosome 4D"/>
</dbReference>
<reference evidence="3" key="2">
    <citation type="journal article" date="2017" name="Nat. Plants">
        <title>The Aegilops tauschii genome reveals multiple impacts of transposons.</title>
        <authorList>
            <person name="Zhao G."/>
            <person name="Zou C."/>
            <person name="Li K."/>
            <person name="Wang K."/>
            <person name="Li T."/>
            <person name="Gao L."/>
            <person name="Zhang X."/>
            <person name="Wang H."/>
            <person name="Yang Z."/>
            <person name="Liu X."/>
            <person name="Jiang W."/>
            <person name="Mao L."/>
            <person name="Kong X."/>
            <person name="Jiao Y."/>
            <person name="Jia J."/>
        </authorList>
    </citation>
    <scope>NUCLEOTIDE SEQUENCE [LARGE SCALE GENOMIC DNA]</scope>
    <source>
        <strain evidence="3">cv. AL8/78</strain>
    </source>
</reference>
<reference evidence="2" key="5">
    <citation type="journal article" date="2021" name="G3 (Bethesda)">
        <title>Aegilops tauschii genome assembly Aet v5.0 features greater sequence contiguity and improved annotation.</title>
        <authorList>
            <person name="Wang L."/>
            <person name="Zhu T."/>
            <person name="Rodriguez J.C."/>
            <person name="Deal K.R."/>
            <person name="Dubcovsky J."/>
            <person name="McGuire P.E."/>
            <person name="Lux T."/>
            <person name="Spannagl M."/>
            <person name="Mayer K.F.X."/>
            <person name="Baldrich P."/>
            <person name="Meyers B.C."/>
            <person name="Huo N."/>
            <person name="Gu Y.Q."/>
            <person name="Zhou H."/>
            <person name="Devos K.M."/>
            <person name="Bennetzen J.L."/>
            <person name="Unver T."/>
            <person name="Budak H."/>
            <person name="Gulick P.J."/>
            <person name="Galiba G."/>
            <person name="Kalapos B."/>
            <person name="Nelson D.R."/>
            <person name="Li P."/>
            <person name="You F.M."/>
            <person name="Luo M.C."/>
            <person name="Dvorak J."/>
        </authorList>
    </citation>
    <scope>NUCLEOTIDE SEQUENCE [LARGE SCALE GENOMIC DNA]</scope>
    <source>
        <strain evidence="2">cv. AL8/78</strain>
    </source>
</reference>
<dbReference type="Gramene" id="AET4Gv20856200.13">
    <property type="protein sequence ID" value="AET4Gv20856200.13"/>
    <property type="gene ID" value="AET4Gv20856200"/>
</dbReference>
<accession>A0A453JBG7</accession>
<reference evidence="3" key="1">
    <citation type="journal article" date="2014" name="Science">
        <title>Ancient hybridizations among the ancestral genomes of bread wheat.</title>
        <authorList>
            <consortium name="International Wheat Genome Sequencing Consortium,"/>
            <person name="Marcussen T."/>
            <person name="Sandve S.R."/>
            <person name="Heier L."/>
            <person name="Spannagl M."/>
            <person name="Pfeifer M."/>
            <person name="Jakobsen K.S."/>
            <person name="Wulff B.B."/>
            <person name="Steuernagel B."/>
            <person name="Mayer K.F."/>
            <person name="Olsen O.A."/>
        </authorList>
    </citation>
    <scope>NUCLEOTIDE SEQUENCE [LARGE SCALE GENOMIC DNA]</scope>
    <source>
        <strain evidence="3">cv. AL8/78</strain>
    </source>
</reference>
<organism evidence="2 3">
    <name type="scientific">Aegilops tauschii subsp. strangulata</name>
    <name type="common">Goatgrass</name>
    <dbReference type="NCBI Taxonomy" id="200361"/>
    <lineage>
        <taxon>Eukaryota</taxon>
        <taxon>Viridiplantae</taxon>
        <taxon>Streptophyta</taxon>
        <taxon>Embryophyta</taxon>
        <taxon>Tracheophyta</taxon>
        <taxon>Spermatophyta</taxon>
        <taxon>Magnoliopsida</taxon>
        <taxon>Liliopsida</taxon>
        <taxon>Poales</taxon>
        <taxon>Poaceae</taxon>
        <taxon>BOP clade</taxon>
        <taxon>Pooideae</taxon>
        <taxon>Triticodae</taxon>
        <taxon>Triticeae</taxon>
        <taxon>Triticinae</taxon>
        <taxon>Aegilops</taxon>
    </lineage>
</organism>
<evidence type="ECO:0000256" key="1">
    <source>
        <dbReference type="SAM" id="Phobius"/>
    </source>
</evidence>
<sequence>WPSPTRPPANATTPTSFFSGLFNTKIWFLFGAWRLDLYFFSLVMIMHGCGSLRSCGRCACSPFFDVPVNLSGFCFHFGQRIKNIHLHSIKNPTTCFQLFGNFFKMSELVCTTVMAEIF</sequence>
<proteinExistence type="predicted"/>
<protein>
    <submittedName>
        <fullName evidence="2">Uncharacterized protein</fullName>
    </submittedName>
</protein>
<dbReference type="EnsemblPlants" id="AET4Gv20856200.13">
    <property type="protein sequence ID" value="AET4Gv20856200.13"/>
    <property type="gene ID" value="AET4Gv20856200"/>
</dbReference>
<keyword evidence="1" id="KW-0472">Membrane</keyword>
<name>A0A453JBG7_AEGTS</name>
<keyword evidence="3" id="KW-1185">Reference proteome</keyword>
<reference evidence="2" key="4">
    <citation type="submission" date="2019-03" db="UniProtKB">
        <authorList>
            <consortium name="EnsemblPlants"/>
        </authorList>
    </citation>
    <scope>IDENTIFICATION</scope>
</reference>
<evidence type="ECO:0000313" key="3">
    <source>
        <dbReference type="Proteomes" id="UP000015105"/>
    </source>
</evidence>
<dbReference type="AlphaFoldDB" id="A0A453JBG7"/>
<reference evidence="2" key="3">
    <citation type="journal article" date="2017" name="Nature">
        <title>Genome sequence of the progenitor of the wheat D genome Aegilops tauschii.</title>
        <authorList>
            <person name="Luo M.C."/>
            <person name="Gu Y.Q."/>
            <person name="Puiu D."/>
            <person name="Wang H."/>
            <person name="Twardziok S.O."/>
            <person name="Deal K.R."/>
            <person name="Huo N."/>
            <person name="Zhu T."/>
            <person name="Wang L."/>
            <person name="Wang Y."/>
            <person name="McGuire P.E."/>
            <person name="Liu S."/>
            <person name="Long H."/>
            <person name="Ramasamy R.K."/>
            <person name="Rodriguez J.C."/>
            <person name="Van S.L."/>
            <person name="Yuan L."/>
            <person name="Wang Z."/>
            <person name="Xia Z."/>
            <person name="Xiao L."/>
            <person name="Anderson O.D."/>
            <person name="Ouyang S."/>
            <person name="Liang Y."/>
            <person name="Zimin A.V."/>
            <person name="Pertea G."/>
            <person name="Qi P."/>
            <person name="Bennetzen J.L."/>
            <person name="Dai X."/>
            <person name="Dawson M.W."/>
            <person name="Muller H.G."/>
            <person name="Kugler K."/>
            <person name="Rivarola-Duarte L."/>
            <person name="Spannagl M."/>
            <person name="Mayer K.F.X."/>
            <person name="Lu F.H."/>
            <person name="Bevan M.W."/>
            <person name="Leroy P."/>
            <person name="Li P."/>
            <person name="You F.M."/>
            <person name="Sun Q."/>
            <person name="Liu Z."/>
            <person name="Lyons E."/>
            <person name="Wicker T."/>
            <person name="Salzberg S.L."/>
            <person name="Devos K.M."/>
            <person name="Dvorak J."/>
        </authorList>
    </citation>
    <scope>NUCLEOTIDE SEQUENCE [LARGE SCALE GENOMIC DNA]</scope>
    <source>
        <strain evidence="2">cv. AL8/78</strain>
    </source>
</reference>
<keyword evidence="1" id="KW-1133">Transmembrane helix</keyword>
<keyword evidence="1" id="KW-0812">Transmembrane</keyword>
<evidence type="ECO:0000313" key="2">
    <source>
        <dbReference type="EnsemblPlants" id="AET4Gv20856200.13"/>
    </source>
</evidence>
<feature type="transmembrane region" description="Helical" evidence="1">
    <location>
        <begin position="26"/>
        <end position="47"/>
    </location>
</feature>